<keyword evidence="1" id="KW-0449">Lipoprotein</keyword>
<dbReference type="Proteomes" id="UP001208567">
    <property type="component" value="Unassembled WGS sequence"/>
</dbReference>
<reference evidence="1 2" key="1">
    <citation type="journal article" date="2024" name="Int. J. Syst. Evol. Microbiol.">
        <title>Clostridium omnivorum sp. nov., isolated from anoxic soil under the treatment of reductive soil disinfestation.</title>
        <authorList>
            <person name="Ueki A."/>
            <person name="Tonouchi A."/>
            <person name="Kaku N."/>
            <person name="Honma S."/>
            <person name="Ueki K."/>
        </authorList>
    </citation>
    <scope>NUCLEOTIDE SEQUENCE [LARGE SCALE GENOMIC DNA]</scope>
    <source>
        <strain evidence="1 2">E14</strain>
    </source>
</reference>
<dbReference type="PROSITE" id="PS51257">
    <property type="entry name" value="PROKAR_LIPOPROTEIN"/>
    <property type="match status" value="1"/>
</dbReference>
<proteinExistence type="predicted"/>
<evidence type="ECO:0000313" key="2">
    <source>
        <dbReference type="Proteomes" id="UP001208567"/>
    </source>
</evidence>
<dbReference type="RefSeq" id="WP_264850285.1">
    <property type="nucleotide sequence ID" value="NZ_BRXR01000001.1"/>
</dbReference>
<gene>
    <name evidence="1" type="ORF">bsdE14_24170</name>
</gene>
<accession>A0ABQ5N736</accession>
<protein>
    <submittedName>
        <fullName evidence="1">Lipoprotein</fullName>
    </submittedName>
</protein>
<dbReference type="EMBL" id="BRXR01000001">
    <property type="protein sequence ID" value="GLC31007.1"/>
    <property type="molecule type" value="Genomic_DNA"/>
</dbReference>
<sequence>MKKKSWIVFIPVFFMLFLQGCKQIDADVEGKIAAPKVNTLYLNGSYNIESYKSVKDSEKEIKELRNYIGKKVFISEESAIFGDEVREDPQYKVKNVSARDFFLNKYKTSPNVLGISADKIEIISITSNDQLFYDFIRIDDKNLIVHIDAGFLYLKKYSNVVDSKDINKSELKSEVSLSNAANKEDKLLRSGVLIGLRSDDAANNGLPSYRTLWIASSNRELKPVLEMPQLFVPRTTGFWEVGSEQKSLGGKSITSIYAKSVINLTKGESLVKTNELPLVNGIRSILFVGNDYIGTEFNIKDKKIDKLQVLPVDNIKSGKGINISDVVSGNAKELLLRSSEVYLLSQSKDKVEKLEKEPKMDNFTLIRKNGHWAMVGRLNYSKPEENSIYDEFSINIATPAKLISYDELCVPWNQIKTRLPEAIDAYTSPNKDIAILYAQNYIYIYSIQSGVLSDKPLRKLKIQEGEKVIMAEWAIGEYSEKWDETVKNRAVKFRDE</sequence>
<name>A0ABQ5N736_9CLOT</name>
<evidence type="ECO:0000313" key="1">
    <source>
        <dbReference type="EMBL" id="GLC31007.1"/>
    </source>
</evidence>
<keyword evidence="2" id="KW-1185">Reference proteome</keyword>
<organism evidence="1 2">
    <name type="scientific">Clostridium omnivorum</name>
    <dbReference type="NCBI Taxonomy" id="1604902"/>
    <lineage>
        <taxon>Bacteria</taxon>
        <taxon>Bacillati</taxon>
        <taxon>Bacillota</taxon>
        <taxon>Clostridia</taxon>
        <taxon>Eubacteriales</taxon>
        <taxon>Clostridiaceae</taxon>
        <taxon>Clostridium</taxon>
    </lineage>
</organism>
<comment type="caution">
    <text evidence="1">The sequence shown here is derived from an EMBL/GenBank/DDBJ whole genome shotgun (WGS) entry which is preliminary data.</text>
</comment>